<feature type="transmembrane region" description="Helical" evidence="5">
    <location>
        <begin position="141"/>
        <end position="160"/>
    </location>
</feature>
<dbReference type="AlphaFoldDB" id="A0A1R2BCV2"/>
<comment type="caution">
    <text evidence="7">The sequence shown here is derived from an EMBL/GenBank/DDBJ whole genome shotgun (WGS) entry which is preliminary data.</text>
</comment>
<dbReference type="OrthoDB" id="438545at2759"/>
<keyword evidence="3 5" id="KW-1133">Transmembrane helix</keyword>
<evidence type="ECO:0000256" key="5">
    <source>
        <dbReference type="SAM" id="Phobius"/>
    </source>
</evidence>
<feature type="transmembrane region" description="Helical" evidence="5">
    <location>
        <begin position="93"/>
        <end position="116"/>
    </location>
</feature>
<evidence type="ECO:0000256" key="3">
    <source>
        <dbReference type="ARBA" id="ARBA00022989"/>
    </source>
</evidence>
<dbReference type="InterPro" id="IPR013057">
    <property type="entry name" value="AA_transpt_TM"/>
</dbReference>
<evidence type="ECO:0000259" key="6">
    <source>
        <dbReference type="Pfam" id="PF01490"/>
    </source>
</evidence>
<feature type="transmembrane region" description="Helical" evidence="5">
    <location>
        <begin position="400"/>
        <end position="423"/>
    </location>
</feature>
<protein>
    <recommendedName>
        <fullName evidence="6">Amino acid transporter transmembrane domain-containing protein</fullName>
    </recommendedName>
</protein>
<organism evidence="7 8">
    <name type="scientific">Stentor coeruleus</name>
    <dbReference type="NCBI Taxonomy" id="5963"/>
    <lineage>
        <taxon>Eukaryota</taxon>
        <taxon>Sar</taxon>
        <taxon>Alveolata</taxon>
        <taxon>Ciliophora</taxon>
        <taxon>Postciliodesmatophora</taxon>
        <taxon>Heterotrichea</taxon>
        <taxon>Heterotrichida</taxon>
        <taxon>Stentoridae</taxon>
        <taxon>Stentor</taxon>
    </lineage>
</organism>
<feature type="transmembrane region" description="Helical" evidence="5">
    <location>
        <begin position="211"/>
        <end position="229"/>
    </location>
</feature>
<evidence type="ECO:0000256" key="2">
    <source>
        <dbReference type="ARBA" id="ARBA00022692"/>
    </source>
</evidence>
<dbReference type="GO" id="GO:0015179">
    <property type="term" value="F:L-amino acid transmembrane transporter activity"/>
    <property type="evidence" value="ECO:0007669"/>
    <property type="project" value="TreeGrafter"/>
</dbReference>
<proteinExistence type="predicted"/>
<feature type="transmembrane region" description="Helical" evidence="5">
    <location>
        <begin position="288"/>
        <end position="312"/>
    </location>
</feature>
<dbReference type="Pfam" id="PF01490">
    <property type="entry name" value="Aa_trans"/>
    <property type="match status" value="1"/>
</dbReference>
<dbReference type="PANTHER" id="PTHR22950">
    <property type="entry name" value="AMINO ACID TRANSPORTER"/>
    <property type="match status" value="1"/>
</dbReference>
<feature type="transmembrane region" description="Helical" evidence="5">
    <location>
        <begin position="377"/>
        <end position="394"/>
    </location>
</feature>
<evidence type="ECO:0000256" key="4">
    <source>
        <dbReference type="ARBA" id="ARBA00023136"/>
    </source>
</evidence>
<feature type="transmembrane region" description="Helical" evidence="5">
    <location>
        <begin position="335"/>
        <end position="356"/>
    </location>
</feature>
<accession>A0A1R2BCV2</accession>
<dbReference type="PANTHER" id="PTHR22950:SF702">
    <property type="entry name" value="AMINO ACID TRANSPORTER PROTEIN"/>
    <property type="match status" value="1"/>
</dbReference>
<gene>
    <name evidence="7" type="ORF">SteCoe_26441</name>
</gene>
<name>A0A1R2BCV2_9CILI</name>
<feature type="transmembrane region" description="Helical" evidence="5">
    <location>
        <begin position="435"/>
        <end position="458"/>
    </location>
</feature>
<dbReference type="Proteomes" id="UP000187209">
    <property type="component" value="Unassembled WGS sequence"/>
</dbReference>
<reference evidence="7 8" key="1">
    <citation type="submission" date="2016-11" db="EMBL/GenBank/DDBJ databases">
        <title>The macronuclear genome of Stentor coeruleus: a giant cell with tiny introns.</title>
        <authorList>
            <person name="Slabodnick M."/>
            <person name="Ruby J.G."/>
            <person name="Reiff S.B."/>
            <person name="Swart E.C."/>
            <person name="Gosai S."/>
            <person name="Prabakaran S."/>
            <person name="Witkowska E."/>
            <person name="Larue G.E."/>
            <person name="Fisher S."/>
            <person name="Freeman R.M."/>
            <person name="Gunawardena J."/>
            <person name="Chu W."/>
            <person name="Stover N.A."/>
            <person name="Gregory B.D."/>
            <person name="Nowacki M."/>
            <person name="Derisi J."/>
            <person name="Roy S.W."/>
            <person name="Marshall W.F."/>
            <person name="Sood P."/>
        </authorList>
    </citation>
    <scope>NUCLEOTIDE SEQUENCE [LARGE SCALE GENOMIC DNA]</scope>
    <source>
        <strain evidence="7">WM001</strain>
    </source>
</reference>
<feature type="transmembrane region" description="Helical" evidence="5">
    <location>
        <begin position="67"/>
        <end position="87"/>
    </location>
</feature>
<comment type="subcellular location">
    <subcellularLocation>
        <location evidence="1">Membrane</location>
        <topology evidence="1">Multi-pass membrane protein</topology>
    </subcellularLocation>
</comment>
<dbReference type="GO" id="GO:0016020">
    <property type="term" value="C:membrane"/>
    <property type="evidence" value="ECO:0007669"/>
    <property type="project" value="UniProtKB-SubCell"/>
</dbReference>
<keyword evidence="2 5" id="KW-0812">Transmembrane</keyword>
<keyword evidence="4 5" id="KW-0472">Membrane</keyword>
<evidence type="ECO:0000256" key="1">
    <source>
        <dbReference type="ARBA" id="ARBA00004141"/>
    </source>
</evidence>
<sequence length="462" mass="51734">MGDTKVVPITYEHSMENYNDIALIATTKTVKSEPKISRKFTKKLLLDILNFPFMFIHKNFQPGDLKGSALTIFASTVGVGILSLPYAVNISGLYQGIIIFILGMIVSLYTCQLLVLTSEKTGEFTYELIGKELYGPKMKTFAEINMIINNYGFAVAYIVLLKDLIPNCLKMFGVVNTIATNNYLWGCLVCILIIYPLTLKKKISALRYTSLLSCIACIYLSIVIAYGFFTTRTDDLNSKIKEAPPVEISAYSIFTASSYVVFSFTCHQNVIPIYQELQQRSTKRGFQFLLKGLLMVLVLYLIVGIFGFLTFYDKYHPITNFPTQILEADYGESNIPIFIASIAIAITLICGTPLVFQPCRIATFSILFQKEPTKKQYFFIVTGLVFSALGLALATPNIGYALNIIGTISSPIICFILPCMYYIKAFPGKYTRHDLFIAYAVLVIMTFIGASGFVIFLMDSFF</sequence>
<feature type="transmembrane region" description="Helical" evidence="5">
    <location>
        <begin position="180"/>
        <end position="199"/>
    </location>
</feature>
<evidence type="ECO:0000313" key="7">
    <source>
        <dbReference type="EMBL" id="OMJ74584.1"/>
    </source>
</evidence>
<evidence type="ECO:0000313" key="8">
    <source>
        <dbReference type="Proteomes" id="UP000187209"/>
    </source>
</evidence>
<keyword evidence="8" id="KW-1185">Reference proteome</keyword>
<dbReference type="EMBL" id="MPUH01000741">
    <property type="protein sequence ID" value="OMJ74584.1"/>
    <property type="molecule type" value="Genomic_DNA"/>
</dbReference>
<feature type="domain" description="Amino acid transporter transmembrane" evidence="6">
    <location>
        <begin position="68"/>
        <end position="457"/>
    </location>
</feature>